<evidence type="ECO:0000313" key="3">
    <source>
        <dbReference type="EMBL" id="KAK7233727.1"/>
    </source>
</evidence>
<evidence type="ECO:0000256" key="1">
    <source>
        <dbReference type="SAM" id="Phobius"/>
    </source>
</evidence>
<dbReference type="Proteomes" id="UP001363151">
    <property type="component" value="Unassembled WGS sequence"/>
</dbReference>
<dbReference type="Gene3D" id="3.40.50.300">
    <property type="entry name" value="P-loop containing nucleotide triphosphate hydrolases"/>
    <property type="match status" value="1"/>
</dbReference>
<evidence type="ECO:0008006" key="5">
    <source>
        <dbReference type="Google" id="ProtNLM"/>
    </source>
</evidence>
<keyword evidence="1" id="KW-0472">Membrane</keyword>
<comment type="caution">
    <text evidence="3">The sequence shown here is derived from an EMBL/GenBank/DDBJ whole genome shotgun (WGS) entry which is preliminary data.</text>
</comment>
<feature type="transmembrane region" description="Helical" evidence="1">
    <location>
        <begin position="271"/>
        <end position="294"/>
    </location>
</feature>
<name>A0ABR1FMS1_AURAN</name>
<dbReference type="InterPro" id="IPR027417">
    <property type="entry name" value="P-loop_NTPase"/>
</dbReference>
<keyword evidence="1" id="KW-0812">Transmembrane</keyword>
<feature type="signal peptide" evidence="2">
    <location>
        <begin position="1"/>
        <end position="18"/>
    </location>
</feature>
<evidence type="ECO:0000256" key="2">
    <source>
        <dbReference type="SAM" id="SignalP"/>
    </source>
</evidence>
<accession>A0ABR1FMS1</accession>
<evidence type="ECO:0000313" key="4">
    <source>
        <dbReference type="Proteomes" id="UP001363151"/>
    </source>
</evidence>
<dbReference type="EMBL" id="JBBJCI010000356">
    <property type="protein sequence ID" value="KAK7233727.1"/>
    <property type="molecule type" value="Genomic_DNA"/>
</dbReference>
<dbReference type="Pfam" id="PF17784">
    <property type="entry name" value="Sulfotransfer_4"/>
    <property type="match status" value="1"/>
</dbReference>
<dbReference type="InterPro" id="IPR040632">
    <property type="entry name" value="Sulfotransfer_4"/>
</dbReference>
<keyword evidence="4" id="KW-1185">Reference proteome</keyword>
<sequence>MQHRFISACLVAATLTEAVTTRERVKRMVAEQFDQQVLGKTPEQRNIEPQSIKVIGAGFGRTGTDSLREALNALNYKTYHMEECMKGFHGAEIKAFMDGDRADGAPLANILAREGYNASLDWPMSVFYEQLMAFNESAKVILTVRDSAEVWAKSFISTIGNRIRVPGERNFARPPFALFRPFVDLLDMCVRMYELLGIDFDESGDANEASAIAAYDAWIAKVRATVPADRLLVFNVKQGWAPLCEFLGVADCPEEFPHSNAGANLIHEFKMAGYIADAFFPTVALLALSVAYCLKR</sequence>
<proteinExistence type="predicted"/>
<gene>
    <name evidence="3" type="ORF">SO694_00101045</name>
</gene>
<dbReference type="PANTHER" id="PTHR36978:SF4">
    <property type="entry name" value="P-LOOP CONTAINING NUCLEOSIDE TRIPHOSPHATE HYDROLASE PROTEIN"/>
    <property type="match status" value="1"/>
</dbReference>
<reference evidence="3 4" key="1">
    <citation type="submission" date="2024-03" db="EMBL/GenBank/DDBJ databases">
        <title>Aureococcus anophagefferens CCMP1851 and Kratosvirus quantuckense: Draft genome of a second virus-susceptible host strain in the model system.</title>
        <authorList>
            <person name="Chase E."/>
            <person name="Truchon A.R."/>
            <person name="Schepens W."/>
            <person name="Wilhelm S.W."/>
        </authorList>
    </citation>
    <scope>NUCLEOTIDE SEQUENCE [LARGE SCALE GENOMIC DNA]</scope>
    <source>
        <strain evidence="3 4">CCMP1851</strain>
    </source>
</reference>
<organism evidence="3 4">
    <name type="scientific">Aureococcus anophagefferens</name>
    <name type="common">Harmful bloom alga</name>
    <dbReference type="NCBI Taxonomy" id="44056"/>
    <lineage>
        <taxon>Eukaryota</taxon>
        <taxon>Sar</taxon>
        <taxon>Stramenopiles</taxon>
        <taxon>Ochrophyta</taxon>
        <taxon>Pelagophyceae</taxon>
        <taxon>Pelagomonadales</taxon>
        <taxon>Pelagomonadaceae</taxon>
        <taxon>Aureococcus</taxon>
    </lineage>
</organism>
<protein>
    <recommendedName>
        <fullName evidence="5">Sulfotransferase domain-containing protein</fullName>
    </recommendedName>
</protein>
<dbReference type="SUPFAM" id="SSF52540">
    <property type="entry name" value="P-loop containing nucleoside triphosphate hydrolases"/>
    <property type="match status" value="1"/>
</dbReference>
<keyword evidence="2" id="KW-0732">Signal</keyword>
<keyword evidence="1" id="KW-1133">Transmembrane helix</keyword>
<feature type="chain" id="PRO_5045437729" description="Sulfotransferase domain-containing protein" evidence="2">
    <location>
        <begin position="19"/>
        <end position="296"/>
    </location>
</feature>
<dbReference type="PANTHER" id="PTHR36978">
    <property type="entry name" value="P-LOOP CONTAINING NUCLEOTIDE TRIPHOSPHATE HYDROLASE"/>
    <property type="match status" value="1"/>
</dbReference>